<keyword evidence="13 16" id="KW-0472">Membrane</keyword>
<evidence type="ECO:0000256" key="18">
    <source>
        <dbReference type="SAM" id="Phobius"/>
    </source>
</evidence>
<comment type="similarity">
    <text evidence="4 16 17">Belongs to the CDP-alcohol phosphatidyltransferase class-I family.</text>
</comment>
<gene>
    <name evidence="19" type="ORF">BU14_0406s0006</name>
</gene>
<keyword evidence="14 16" id="KW-0594">Phospholipid biosynthesis</keyword>
<proteinExistence type="inferred from homology"/>
<evidence type="ECO:0000256" key="1">
    <source>
        <dbReference type="ARBA" id="ARBA00001936"/>
    </source>
</evidence>
<comment type="catalytic activity">
    <reaction evidence="16">
        <text>a CDP-1,2-diacyl-sn-glycerol + myo-inositol = a 1,2-diacyl-sn-glycero-3-phospho-(1D-myo-inositol) + CMP + H(+)</text>
        <dbReference type="Rhea" id="RHEA:11580"/>
        <dbReference type="ChEBI" id="CHEBI:15378"/>
        <dbReference type="ChEBI" id="CHEBI:17268"/>
        <dbReference type="ChEBI" id="CHEBI:57880"/>
        <dbReference type="ChEBI" id="CHEBI:58332"/>
        <dbReference type="ChEBI" id="CHEBI:60377"/>
        <dbReference type="EC" id="2.7.8.11"/>
    </reaction>
</comment>
<dbReference type="PROSITE" id="PS00379">
    <property type="entry name" value="CDP_ALCOHOL_P_TRANSF"/>
    <property type="match status" value="1"/>
</dbReference>
<dbReference type="GO" id="GO:0003881">
    <property type="term" value="F:CDP-diacylglycerol-inositol 3-phosphatidyltransferase activity"/>
    <property type="evidence" value="ECO:0007669"/>
    <property type="project" value="UniProtKB-UniRule"/>
</dbReference>
<organism evidence="19 20">
    <name type="scientific">Porphyra umbilicalis</name>
    <name type="common">Purple laver</name>
    <name type="synonym">Red alga</name>
    <dbReference type="NCBI Taxonomy" id="2786"/>
    <lineage>
        <taxon>Eukaryota</taxon>
        <taxon>Rhodophyta</taxon>
        <taxon>Bangiophyceae</taxon>
        <taxon>Bangiales</taxon>
        <taxon>Bangiaceae</taxon>
        <taxon>Porphyra</taxon>
    </lineage>
</organism>
<comment type="subcellular location">
    <subcellularLocation>
        <location evidence="3">Membrane</location>
        <topology evidence="3">Multi-pass membrane protein</topology>
    </subcellularLocation>
</comment>
<evidence type="ECO:0000313" key="20">
    <source>
        <dbReference type="Proteomes" id="UP000218209"/>
    </source>
</evidence>
<evidence type="ECO:0000313" key="19">
    <source>
        <dbReference type="EMBL" id="OSX72767.1"/>
    </source>
</evidence>
<keyword evidence="8 18" id="KW-0812">Transmembrane</keyword>
<dbReference type="GO" id="GO:0016020">
    <property type="term" value="C:membrane"/>
    <property type="evidence" value="ECO:0007669"/>
    <property type="project" value="UniProtKB-SubCell"/>
</dbReference>
<accession>A0A1X6NW00</accession>
<sequence length="205" mass="22610">MGRRLSVFLYVPNIIGYVRVVLSVLAFSKYWDYTRFTALYLVGFLLDAADGYAARFLNQQSDFGAALDMLTDRLSTGALLTLLSHFYPVYASLFLGLIVLDGYSHWLQMAASLCAGAASHKTSSPSRILAFYYWRPVLTVVCLLNELFFLTLYLLRFLSVTDAARGPVAALSLLCAPVAVFKQGVSAWQVVAAHRLMGATRGRSA</sequence>
<keyword evidence="11 18" id="KW-1133">Transmembrane helix</keyword>
<dbReference type="Gene3D" id="1.20.120.1760">
    <property type="match status" value="1"/>
</dbReference>
<keyword evidence="15 16" id="KW-1208">Phospholipid metabolism</keyword>
<comment type="cofactor">
    <cofactor evidence="2">
        <name>Mg(2+)</name>
        <dbReference type="ChEBI" id="CHEBI:18420"/>
    </cofactor>
</comment>
<evidence type="ECO:0000256" key="3">
    <source>
        <dbReference type="ARBA" id="ARBA00004141"/>
    </source>
</evidence>
<dbReference type="EMBL" id="KV919039">
    <property type="protein sequence ID" value="OSX72767.1"/>
    <property type="molecule type" value="Genomic_DNA"/>
</dbReference>
<evidence type="ECO:0000256" key="12">
    <source>
        <dbReference type="ARBA" id="ARBA00023098"/>
    </source>
</evidence>
<keyword evidence="9" id="KW-0479">Metal-binding</keyword>
<name>A0A1X6NW00_PORUM</name>
<evidence type="ECO:0000256" key="14">
    <source>
        <dbReference type="ARBA" id="ARBA00023209"/>
    </source>
</evidence>
<dbReference type="InterPro" id="IPR043130">
    <property type="entry name" value="CDP-OH_PTrfase_TM_dom"/>
</dbReference>
<feature type="transmembrane region" description="Helical" evidence="18">
    <location>
        <begin position="78"/>
        <end position="100"/>
    </location>
</feature>
<dbReference type="EC" id="2.7.8.11" evidence="5 16"/>
<dbReference type="PANTHER" id="PTHR15362:SF4">
    <property type="entry name" value="CDP-DIACYLGLYCEROL--INOSITOL 3-PHOSPHATIDYLTRANSFERASE"/>
    <property type="match status" value="1"/>
</dbReference>
<evidence type="ECO:0000256" key="16">
    <source>
        <dbReference type="PIRNR" id="PIRNR000848"/>
    </source>
</evidence>
<dbReference type="Proteomes" id="UP000218209">
    <property type="component" value="Unassembled WGS sequence"/>
</dbReference>
<keyword evidence="6 16" id="KW-0444">Lipid biosynthesis</keyword>
<dbReference type="GO" id="GO:0046872">
    <property type="term" value="F:metal ion binding"/>
    <property type="evidence" value="ECO:0007669"/>
    <property type="project" value="UniProtKB-KW"/>
</dbReference>
<dbReference type="InterPro" id="IPR014387">
    <property type="entry name" value="CDP_diag_ino_3_P_euk"/>
</dbReference>
<comment type="cofactor">
    <cofactor evidence="1">
        <name>Mn(2+)</name>
        <dbReference type="ChEBI" id="CHEBI:29035"/>
    </cofactor>
</comment>
<evidence type="ECO:0000256" key="4">
    <source>
        <dbReference type="ARBA" id="ARBA00010441"/>
    </source>
</evidence>
<evidence type="ECO:0000256" key="15">
    <source>
        <dbReference type="ARBA" id="ARBA00023264"/>
    </source>
</evidence>
<dbReference type="InterPro" id="IPR048254">
    <property type="entry name" value="CDP_ALCOHOL_P_TRANSF_CS"/>
</dbReference>
<dbReference type="PANTHER" id="PTHR15362">
    <property type="entry name" value="PHOSPHATIDYLINOSITOL SYNTHASE"/>
    <property type="match status" value="1"/>
</dbReference>
<dbReference type="GO" id="GO:0006661">
    <property type="term" value="P:phosphatidylinositol biosynthetic process"/>
    <property type="evidence" value="ECO:0007669"/>
    <property type="project" value="TreeGrafter"/>
</dbReference>
<keyword evidence="7 16" id="KW-0808">Transferase</keyword>
<evidence type="ECO:0000256" key="5">
    <source>
        <dbReference type="ARBA" id="ARBA00013212"/>
    </source>
</evidence>
<keyword evidence="20" id="KW-1185">Reference proteome</keyword>
<evidence type="ECO:0000256" key="7">
    <source>
        <dbReference type="ARBA" id="ARBA00022679"/>
    </source>
</evidence>
<reference evidence="19 20" key="1">
    <citation type="submission" date="2017-03" db="EMBL/GenBank/DDBJ databases">
        <title>WGS assembly of Porphyra umbilicalis.</title>
        <authorList>
            <person name="Brawley S.H."/>
            <person name="Blouin N.A."/>
            <person name="Ficko-Blean E."/>
            <person name="Wheeler G.L."/>
            <person name="Lohr M."/>
            <person name="Goodson H.V."/>
            <person name="Jenkins J.W."/>
            <person name="Blaby-Haas C.E."/>
            <person name="Helliwell K.E."/>
            <person name="Chan C."/>
            <person name="Marriage T."/>
            <person name="Bhattacharya D."/>
            <person name="Klein A.S."/>
            <person name="Badis Y."/>
            <person name="Brodie J."/>
            <person name="Cao Y."/>
            <person name="Collen J."/>
            <person name="Dittami S.M."/>
            <person name="Gachon C.M."/>
            <person name="Green B.R."/>
            <person name="Karpowicz S."/>
            <person name="Kim J.W."/>
            <person name="Kudahl U."/>
            <person name="Lin S."/>
            <person name="Michel G."/>
            <person name="Mittag M."/>
            <person name="Olson B.J."/>
            <person name="Pangilinan J."/>
            <person name="Peng Y."/>
            <person name="Qiu H."/>
            <person name="Shu S."/>
            <person name="Singer J.T."/>
            <person name="Smith A.G."/>
            <person name="Sprecher B.N."/>
            <person name="Wagner V."/>
            <person name="Wang W."/>
            <person name="Wang Z.-Y."/>
            <person name="Yan J."/>
            <person name="Yarish C."/>
            <person name="Zoeuner-Riek S."/>
            <person name="Zhuang Y."/>
            <person name="Zou Y."/>
            <person name="Lindquist E.A."/>
            <person name="Grimwood J."/>
            <person name="Barry K."/>
            <person name="Rokhsar D.S."/>
            <person name="Schmutz J."/>
            <person name="Stiller J.W."/>
            <person name="Grossman A.R."/>
            <person name="Prochnik S.E."/>
        </authorList>
    </citation>
    <scope>NUCLEOTIDE SEQUENCE [LARGE SCALE GENOMIC DNA]</scope>
    <source>
        <strain evidence="19">4086291</strain>
    </source>
</reference>
<dbReference type="InterPro" id="IPR000462">
    <property type="entry name" value="CDP-OH_P_trans"/>
</dbReference>
<keyword evidence="12 16" id="KW-0443">Lipid metabolism</keyword>
<keyword evidence="10" id="KW-0460">Magnesium</keyword>
<evidence type="ECO:0000256" key="11">
    <source>
        <dbReference type="ARBA" id="ARBA00022989"/>
    </source>
</evidence>
<protein>
    <recommendedName>
        <fullName evidence="5 16">CDP-diacylglycerol--inositol 3-phosphatidyltransferase</fullName>
        <ecNumber evidence="5 16">2.7.8.11</ecNumber>
    </recommendedName>
</protein>
<feature type="transmembrane region" description="Helical" evidence="18">
    <location>
        <begin position="133"/>
        <end position="155"/>
    </location>
</feature>
<evidence type="ECO:0000256" key="9">
    <source>
        <dbReference type="ARBA" id="ARBA00022723"/>
    </source>
</evidence>
<feature type="transmembrane region" description="Helical" evidence="18">
    <location>
        <begin position="37"/>
        <end position="57"/>
    </location>
</feature>
<evidence type="ECO:0000256" key="2">
    <source>
        <dbReference type="ARBA" id="ARBA00001946"/>
    </source>
</evidence>
<evidence type="ECO:0000256" key="8">
    <source>
        <dbReference type="ARBA" id="ARBA00022692"/>
    </source>
</evidence>
<dbReference type="GO" id="GO:0005794">
    <property type="term" value="C:Golgi apparatus"/>
    <property type="evidence" value="ECO:0007669"/>
    <property type="project" value="TreeGrafter"/>
</dbReference>
<evidence type="ECO:0000256" key="10">
    <source>
        <dbReference type="ARBA" id="ARBA00022842"/>
    </source>
</evidence>
<feature type="transmembrane region" description="Helical" evidence="18">
    <location>
        <begin position="7"/>
        <end position="31"/>
    </location>
</feature>
<dbReference type="PIRSF" id="PIRSF000848">
    <property type="entry name" value="CDP_diag_ino_3_P"/>
    <property type="match status" value="1"/>
</dbReference>
<evidence type="ECO:0000256" key="6">
    <source>
        <dbReference type="ARBA" id="ARBA00022516"/>
    </source>
</evidence>
<dbReference type="Pfam" id="PF01066">
    <property type="entry name" value="CDP-OH_P_transf"/>
    <property type="match status" value="1"/>
</dbReference>
<evidence type="ECO:0000256" key="17">
    <source>
        <dbReference type="RuleBase" id="RU003750"/>
    </source>
</evidence>
<dbReference type="OrthoDB" id="10251079at2759"/>
<dbReference type="AlphaFoldDB" id="A0A1X6NW00"/>
<evidence type="ECO:0000256" key="13">
    <source>
        <dbReference type="ARBA" id="ARBA00023136"/>
    </source>
</evidence>